<keyword evidence="2" id="KW-0813">Transport</keyword>
<organism evidence="6 7">
    <name type="scientific">Opisthorchis viverrini</name>
    <name type="common">Southeast Asian liver fluke</name>
    <dbReference type="NCBI Taxonomy" id="6198"/>
    <lineage>
        <taxon>Eukaryota</taxon>
        <taxon>Metazoa</taxon>
        <taxon>Spiralia</taxon>
        <taxon>Lophotrochozoa</taxon>
        <taxon>Platyhelminthes</taxon>
        <taxon>Trematoda</taxon>
        <taxon>Digenea</taxon>
        <taxon>Opisthorchiida</taxon>
        <taxon>Opisthorchiata</taxon>
        <taxon>Opisthorchiidae</taxon>
        <taxon>Opisthorchis</taxon>
    </lineage>
</organism>
<sequence>MAGETGDLLPTLDLLCAPKKLAREKGEEQLRSLALTQANLNYLCQWIPDKLEGLSNWEDVHGGLTVACFLLKNLSDDQLRALQILQELENRVLECHENVEFRVRIAAGHLMGLLCFRSGLVTFKRFLPSVIEGITTNLERSPDAPATESESSLRELIIAKERDVNMSRSSLSVFHDTAGWKNLETWMKCLQEMVVSLKPEDFVQIDRSQILDLVFKATDHVNRFVRETGYEVLTTVIHGHGCYKNPAETEANYLKVAQQILKGLSDNWCQVRMAASRAVRTFFEVPPPPEHSWTDVYPILLPAMCLNRYYVAEGVRLYSQETWCRVTKGEGKKLTEIYVDAVVDYYTQQATADNHTLREVSCTSISEIVSKLSPDLMRPHILKLLTALLICFDGTSWSTRDAACAALGTLVSKFPEETKAAGYKNLLADQFLRNLSDIIPSVRETAAYSIANILRSVSDPELIQLYRKHIDTQLANIRDQPADSHGVEPTRSQTPGLSWCVISRSGADAHDARHTDQTMYSCGSLAPTGFKAIERPVGLNQRPTEPWEHADGALRLIGQIAECSPQIFTDDLVYKMLTACEYKHYTHYPYLLDTACNVVIQLYKGLEKTRFKRHLDNLLILLTTAFESQLPLAVLACKETLEFLSTHVGPNVIRGRVENHLDDRVPRALSGLLPSAA</sequence>
<dbReference type="InterPro" id="IPR040122">
    <property type="entry name" value="Importin_beta"/>
</dbReference>
<name>A0A1S8WSU4_OPIVI</name>
<evidence type="ECO:0000256" key="4">
    <source>
        <dbReference type="ARBA" id="ARBA00022737"/>
    </source>
</evidence>
<evidence type="ECO:0000256" key="3">
    <source>
        <dbReference type="ARBA" id="ARBA00022490"/>
    </source>
</evidence>
<dbReference type="Proteomes" id="UP000243686">
    <property type="component" value="Unassembled WGS sequence"/>
</dbReference>
<gene>
    <name evidence="6" type="ORF">X801_06625</name>
</gene>
<dbReference type="SUPFAM" id="SSF48371">
    <property type="entry name" value="ARM repeat"/>
    <property type="match status" value="1"/>
</dbReference>
<evidence type="ECO:0000256" key="2">
    <source>
        <dbReference type="ARBA" id="ARBA00022448"/>
    </source>
</evidence>
<comment type="subcellular location">
    <subcellularLocation>
        <location evidence="1">Cytoplasm</location>
    </subcellularLocation>
</comment>
<dbReference type="InterPro" id="IPR011989">
    <property type="entry name" value="ARM-like"/>
</dbReference>
<keyword evidence="3" id="KW-0963">Cytoplasm</keyword>
<reference evidence="6 7" key="1">
    <citation type="submission" date="2015-03" db="EMBL/GenBank/DDBJ databases">
        <title>Draft genome of the nematode, Opisthorchis viverrini.</title>
        <authorList>
            <person name="Mitreva M."/>
        </authorList>
    </citation>
    <scope>NUCLEOTIDE SEQUENCE [LARGE SCALE GENOMIC DNA]</scope>
    <source>
        <strain evidence="6">Khon Kaen</strain>
    </source>
</reference>
<feature type="non-terminal residue" evidence="6">
    <location>
        <position position="677"/>
    </location>
</feature>
<dbReference type="InterPro" id="IPR016024">
    <property type="entry name" value="ARM-type_fold"/>
</dbReference>
<keyword evidence="7" id="KW-1185">Reference proteome</keyword>
<dbReference type="EMBL" id="KV895226">
    <property type="protein sequence ID" value="OON17536.1"/>
    <property type="molecule type" value="Genomic_DNA"/>
</dbReference>
<dbReference type="PANTHER" id="PTHR10527">
    <property type="entry name" value="IMPORTIN BETA"/>
    <property type="match status" value="1"/>
</dbReference>
<protein>
    <submittedName>
        <fullName evidence="6">HEAT repeat protein</fullName>
    </submittedName>
</protein>
<dbReference type="GO" id="GO:0006606">
    <property type="term" value="P:protein import into nucleus"/>
    <property type="evidence" value="ECO:0007669"/>
    <property type="project" value="InterPro"/>
</dbReference>
<dbReference type="GO" id="GO:0005737">
    <property type="term" value="C:cytoplasm"/>
    <property type="evidence" value="ECO:0007669"/>
    <property type="project" value="UniProtKB-SubCell"/>
</dbReference>
<keyword evidence="4" id="KW-0677">Repeat</keyword>
<evidence type="ECO:0000313" key="6">
    <source>
        <dbReference type="EMBL" id="OON17536.1"/>
    </source>
</evidence>
<evidence type="ECO:0000313" key="7">
    <source>
        <dbReference type="Proteomes" id="UP000243686"/>
    </source>
</evidence>
<evidence type="ECO:0000256" key="1">
    <source>
        <dbReference type="ARBA" id="ARBA00004496"/>
    </source>
</evidence>
<accession>A0A1S8WSU4</accession>
<dbReference type="Gene3D" id="1.25.10.10">
    <property type="entry name" value="Leucine-rich Repeat Variant"/>
    <property type="match status" value="1"/>
</dbReference>
<dbReference type="AlphaFoldDB" id="A0A1S8WSU4"/>
<evidence type="ECO:0000256" key="5">
    <source>
        <dbReference type="ARBA" id="ARBA00022927"/>
    </source>
</evidence>
<keyword evidence="5" id="KW-0653">Protein transport</keyword>
<proteinExistence type="predicted"/>